<evidence type="ECO:0000313" key="2">
    <source>
        <dbReference type="Proteomes" id="UP000799755"/>
    </source>
</evidence>
<reference evidence="1" key="1">
    <citation type="journal article" date="2020" name="Stud. Mycol.">
        <title>101 Dothideomycetes genomes: a test case for predicting lifestyles and emergence of pathogens.</title>
        <authorList>
            <person name="Haridas S."/>
            <person name="Albert R."/>
            <person name="Binder M."/>
            <person name="Bloem J."/>
            <person name="Labutti K."/>
            <person name="Salamov A."/>
            <person name="Andreopoulos B."/>
            <person name="Baker S."/>
            <person name="Barry K."/>
            <person name="Bills G."/>
            <person name="Bluhm B."/>
            <person name="Cannon C."/>
            <person name="Castanera R."/>
            <person name="Culley D."/>
            <person name="Daum C."/>
            <person name="Ezra D."/>
            <person name="Gonzalez J."/>
            <person name="Henrissat B."/>
            <person name="Kuo A."/>
            <person name="Liang C."/>
            <person name="Lipzen A."/>
            <person name="Lutzoni F."/>
            <person name="Magnuson J."/>
            <person name="Mondo S."/>
            <person name="Nolan M."/>
            <person name="Ohm R."/>
            <person name="Pangilinan J."/>
            <person name="Park H.-J."/>
            <person name="Ramirez L."/>
            <person name="Alfaro M."/>
            <person name="Sun H."/>
            <person name="Tritt A."/>
            <person name="Yoshinaga Y."/>
            <person name="Zwiers L.-H."/>
            <person name="Turgeon B."/>
            <person name="Goodwin S."/>
            <person name="Spatafora J."/>
            <person name="Crous P."/>
            <person name="Grigoriev I."/>
        </authorList>
    </citation>
    <scope>NUCLEOTIDE SEQUENCE</scope>
    <source>
        <strain evidence="1">ATCC 200398</strain>
    </source>
</reference>
<accession>A0ACB6R0Z1</accession>
<name>A0ACB6R0Z1_9PLEO</name>
<dbReference type="EMBL" id="MU003503">
    <property type="protein sequence ID" value="KAF2472116.1"/>
    <property type="molecule type" value="Genomic_DNA"/>
</dbReference>
<gene>
    <name evidence="1" type="ORF">BDR25DRAFT_18463</name>
</gene>
<organism evidence="1 2">
    <name type="scientific">Lindgomyces ingoldianus</name>
    <dbReference type="NCBI Taxonomy" id="673940"/>
    <lineage>
        <taxon>Eukaryota</taxon>
        <taxon>Fungi</taxon>
        <taxon>Dikarya</taxon>
        <taxon>Ascomycota</taxon>
        <taxon>Pezizomycotina</taxon>
        <taxon>Dothideomycetes</taxon>
        <taxon>Pleosporomycetidae</taxon>
        <taxon>Pleosporales</taxon>
        <taxon>Lindgomycetaceae</taxon>
        <taxon>Lindgomyces</taxon>
    </lineage>
</organism>
<dbReference type="Proteomes" id="UP000799755">
    <property type="component" value="Unassembled WGS sequence"/>
</dbReference>
<protein>
    <submittedName>
        <fullName evidence="1">Uncharacterized protein</fullName>
    </submittedName>
</protein>
<proteinExistence type="predicted"/>
<evidence type="ECO:0000313" key="1">
    <source>
        <dbReference type="EMBL" id="KAF2472116.1"/>
    </source>
</evidence>
<keyword evidence="2" id="KW-1185">Reference proteome</keyword>
<comment type="caution">
    <text evidence="1">The sequence shown here is derived from an EMBL/GenBank/DDBJ whole genome shotgun (WGS) entry which is preliminary data.</text>
</comment>
<sequence>MHKGTSLHCMVWEDTTTHEQTSLANLFGLLSALPSTREQSVSRMIADRLGWAGMGLANTRRFRGARCGVGRHGYDQTSLYYLDLTSHSTGAFGARSELVGRNFFFLDILGTFAFLGVLILWKWLRSSYVQSFELRSDNWVRRRKAGWAPLCLLFGTLETLRML</sequence>